<dbReference type="PRINTS" id="PR00344">
    <property type="entry name" value="BCTRLSENSOR"/>
</dbReference>
<dbReference type="PANTHER" id="PTHR24421:SF62">
    <property type="entry name" value="SENSORY TRANSDUCTION HISTIDINE KINASE"/>
    <property type="match status" value="1"/>
</dbReference>
<dbReference type="InterPro" id="IPR005467">
    <property type="entry name" value="His_kinase_dom"/>
</dbReference>
<comment type="subcellular location">
    <subcellularLocation>
        <location evidence="3">Cytoplasm</location>
    </subcellularLocation>
</comment>
<dbReference type="SUPFAM" id="SSF55874">
    <property type="entry name" value="ATPase domain of HSP90 chaperone/DNA topoisomerase II/histidine kinase"/>
    <property type="match status" value="1"/>
</dbReference>
<evidence type="ECO:0000313" key="19">
    <source>
        <dbReference type="EMBL" id="PWJ53998.1"/>
    </source>
</evidence>
<dbReference type="AlphaFoldDB" id="A0A316A9X3"/>
<comment type="caution">
    <text evidence="19">The sequence shown here is derived from an EMBL/GenBank/DDBJ whole genome shotgun (WGS) entry which is preliminary data.</text>
</comment>
<sequence>MHRNALAPVFLGLRVGLHLLVVGVAALVVVLADPADRPAVAALAAALLAVYAAGAAIARARRSGWTRAWLAVLSVLWLALVVASPQAAYLVFPLYFLYLHLLPRRWGPAAVVVATLAAVVATAADGGLTVGGVVGPVIAAGVALAIGLGYRALAREAAEREQLLAELVAARADLAASERTAGALAERARIARDLHDTVAQGLSSIQMLLHVAERADPGSAGVQHIRLARETAAGSLGEARALIAELTPPPLAEQGLLAALRRLAVTQWSRPGLQVEVDGEDDDGEPPVQVATALLRIAQGAVANALQHSGAGRVQVRLDRSPGVTRLAVQDDGRGFDPAVVAERTAGGAGHFGLRAVRERVEQLGGALAVRTAPGRGTEVEVELPDAPAAAAVPGAEVMA</sequence>
<dbReference type="GO" id="GO:0051539">
    <property type="term" value="F:4 iron, 4 sulfur cluster binding"/>
    <property type="evidence" value="ECO:0007669"/>
    <property type="project" value="UniProtKB-KW"/>
</dbReference>
<keyword evidence="6" id="KW-0004">4Fe-4S</keyword>
<evidence type="ECO:0000256" key="13">
    <source>
        <dbReference type="ARBA" id="ARBA00023014"/>
    </source>
</evidence>
<dbReference type="InterPro" id="IPR011712">
    <property type="entry name" value="Sig_transdc_His_kin_sub3_dim/P"/>
</dbReference>
<gene>
    <name evidence="19" type="ORF">BXY45_10980</name>
</gene>
<name>A0A316A9X3_9ACTN</name>
<keyword evidence="8" id="KW-0808">Transferase</keyword>
<organism evidence="19 20">
    <name type="scientific">Quadrisphaera granulorum</name>
    <dbReference type="NCBI Taxonomy" id="317664"/>
    <lineage>
        <taxon>Bacteria</taxon>
        <taxon>Bacillati</taxon>
        <taxon>Actinomycetota</taxon>
        <taxon>Actinomycetes</taxon>
        <taxon>Kineosporiales</taxon>
        <taxon>Kineosporiaceae</taxon>
        <taxon>Quadrisphaera</taxon>
    </lineage>
</organism>
<feature type="transmembrane region" description="Helical" evidence="17">
    <location>
        <begin position="70"/>
        <end position="99"/>
    </location>
</feature>
<comment type="cofactor">
    <cofactor evidence="2">
        <name>[4Fe-4S] cluster</name>
        <dbReference type="ChEBI" id="CHEBI:49883"/>
    </cofactor>
</comment>
<dbReference type="InterPro" id="IPR036890">
    <property type="entry name" value="HATPase_C_sf"/>
</dbReference>
<keyword evidence="11" id="KW-0408">Iron</keyword>
<dbReference type="GO" id="GO:0000155">
    <property type="term" value="F:phosphorelay sensor kinase activity"/>
    <property type="evidence" value="ECO:0007669"/>
    <property type="project" value="InterPro"/>
</dbReference>
<keyword evidence="20" id="KW-1185">Reference proteome</keyword>
<keyword evidence="9" id="KW-0479">Metal-binding</keyword>
<keyword evidence="10 19" id="KW-0418">Kinase</keyword>
<dbReference type="PROSITE" id="PS50109">
    <property type="entry name" value="HIS_KIN"/>
    <property type="match status" value="1"/>
</dbReference>
<dbReference type="Pfam" id="PF07730">
    <property type="entry name" value="HisKA_3"/>
    <property type="match status" value="1"/>
</dbReference>
<evidence type="ECO:0000256" key="11">
    <source>
        <dbReference type="ARBA" id="ARBA00023004"/>
    </source>
</evidence>
<dbReference type="InterPro" id="IPR017205">
    <property type="entry name" value="Sig_transdc_His_kinase_ChrS"/>
</dbReference>
<feature type="transmembrane region" description="Helical" evidence="17">
    <location>
        <begin position="39"/>
        <end position="58"/>
    </location>
</feature>
<evidence type="ECO:0000259" key="18">
    <source>
        <dbReference type="PROSITE" id="PS50109"/>
    </source>
</evidence>
<evidence type="ECO:0000256" key="15">
    <source>
        <dbReference type="ARBA" id="ARBA00030800"/>
    </source>
</evidence>
<keyword evidence="16" id="KW-0175">Coiled coil</keyword>
<evidence type="ECO:0000256" key="3">
    <source>
        <dbReference type="ARBA" id="ARBA00004496"/>
    </source>
</evidence>
<evidence type="ECO:0000313" key="20">
    <source>
        <dbReference type="Proteomes" id="UP000245469"/>
    </source>
</evidence>
<evidence type="ECO:0000256" key="1">
    <source>
        <dbReference type="ARBA" id="ARBA00000085"/>
    </source>
</evidence>
<dbReference type="InterPro" id="IPR004358">
    <property type="entry name" value="Sig_transdc_His_kin-like_C"/>
</dbReference>
<keyword evidence="13" id="KW-0411">Iron-sulfur</keyword>
<keyword evidence="17" id="KW-0812">Transmembrane</keyword>
<feature type="transmembrane region" description="Helical" evidence="17">
    <location>
        <begin position="130"/>
        <end position="150"/>
    </location>
</feature>
<feature type="domain" description="Histidine kinase" evidence="18">
    <location>
        <begin position="189"/>
        <end position="388"/>
    </location>
</feature>
<dbReference type="PIRSF" id="PIRSF037434">
    <property type="entry name" value="STHK_ChrS"/>
    <property type="match status" value="1"/>
</dbReference>
<dbReference type="OrthoDB" id="227596at2"/>
<dbReference type="Gene3D" id="1.20.5.1930">
    <property type="match status" value="1"/>
</dbReference>
<evidence type="ECO:0000256" key="12">
    <source>
        <dbReference type="ARBA" id="ARBA00023012"/>
    </source>
</evidence>
<dbReference type="SMART" id="SM00387">
    <property type="entry name" value="HATPase_c"/>
    <property type="match status" value="1"/>
</dbReference>
<evidence type="ECO:0000256" key="8">
    <source>
        <dbReference type="ARBA" id="ARBA00022679"/>
    </source>
</evidence>
<evidence type="ECO:0000256" key="2">
    <source>
        <dbReference type="ARBA" id="ARBA00001966"/>
    </source>
</evidence>
<evidence type="ECO:0000256" key="4">
    <source>
        <dbReference type="ARBA" id="ARBA00012438"/>
    </source>
</evidence>
<evidence type="ECO:0000256" key="9">
    <source>
        <dbReference type="ARBA" id="ARBA00022723"/>
    </source>
</evidence>
<accession>A0A316A9X3</accession>
<keyword evidence="12" id="KW-0902">Two-component regulatory system</keyword>
<dbReference type="EC" id="2.7.13.3" evidence="4"/>
<dbReference type="Gene3D" id="3.30.565.10">
    <property type="entry name" value="Histidine kinase-like ATPase, C-terminal domain"/>
    <property type="match status" value="1"/>
</dbReference>
<proteinExistence type="predicted"/>
<evidence type="ECO:0000256" key="16">
    <source>
        <dbReference type="SAM" id="Coils"/>
    </source>
</evidence>
<evidence type="ECO:0000256" key="17">
    <source>
        <dbReference type="SAM" id="Phobius"/>
    </source>
</evidence>
<dbReference type="CDD" id="cd16917">
    <property type="entry name" value="HATPase_UhpB-NarQ-NarX-like"/>
    <property type="match status" value="1"/>
</dbReference>
<feature type="transmembrane region" description="Helical" evidence="17">
    <location>
        <begin position="106"/>
        <end position="124"/>
    </location>
</feature>
<comment type="function">
    <text evidence="14">Member of the two-component regulatory system NreB/NreC involved in the control of dissimilatory nitrate/nitrite reduction in response to oxygen. NreB functions as a direct oxygen sensor histidine kinase which is autophosphorylated, in the absence of oxygen, probably at the conserved histidine residue, and transfers its phosphate group probably to a conserved aspartate residue of NreC. NreB/NreC activates the expression of the nitrate (narGHJI) and nitrite (nir) reductase operons, as well as the putative nitrate transporter gene narT.</text>
</comment>
<feature type="transmembrane region" description="Helical" evidence="17">
    <location>
        <begin position="6"/>
        <end position="32"/>
    </location>
</feature>
<dbReference type="PANTHER" id="PTHR24421">
    <property type="entry name" value="NITRATE/NITRITE SENSOR PROTEIN NARX-RELATED"/>
    <property type="match status" value="1"/>
</dbReference>
<evidence type="ECO:0000256" key="7">
    <source>
        <dbReference type="ARBA" id="ARBA00022490"/>
    </source>
</evidence>
<keyword evidence="7" id="KW-0963">Cytoplasm</keyword>
<dbReference type="Proteomes" id="UP000245469">
    <property type="component" value="Unassembled WGS sequence"/>
</dbReference>
<comment type="catalytic activity">
    <reaction evidence="1">
        <text>ATP + protein L-histidine = ADP + protein N-phospho-L-histidine.</text>
        <dbReference type="EC" id="2.7.13.3"/>
    </reaction>
</comment>
<dbReference type="EMBL" id="QGDQ01000009">
    <property type="protein sequence ID" value="PWJ53998.1"/>
    <property type="molecule type" value="Genomic_DNA"/>
</dbReference>
<evidence type="ECO:0000256" key="5">
    <source>
        <dbReference type="ARBA" id="ARBA00017322"/>
    </source>
</evidence>
<dbReference type="RefSeq" id="WP_109773993.1">
    <property type="nucleotide sequence ID" value="NZ_QGDQ01000009.1"/>
</dbReference>
<evidence type="ECO:0000256" key="10">
    <source>
        <dbReference type="ARBA" id="ARBA00022777"/>
    </source>
</evidence>
<keyword evidence="17" id="KW-1133">Transmembrane helix</keyword>
<dbReference type="InterPro" id="IPR050482">
    <property type="entry name" value="Sensor_HK_TwoCompSys"/>
</dbReference>
<keyword evidence="17" id="KW-0472">Membrane</keyword>
<reference evidence="19 20" key="1">
    <citation type="submission" date="2018-03" db="EMBL/GenBank/DDBJ databases">
        <title>Genomic Encyclopedia of Archaeal and Bacterial Type Strains, Phase II (KMG-II): from individual species to whole genera.</title>
        <authorList>
            <person name="Goeker M."/>
        </authorList>
    </citation>
    <scope>NUCLEOTIDE SEQUENCE [LARGE SCALE GENOMIC DNA]</scope>
    <source>
        <strain evidence="19 20">DSM 44889</strain>
    </source>
</reference>
<dbReference type="GO" id="GO:0046983">
    <property type="term" value="F:protein dimerization activity"/>
    <property type="evidence" value="ECO:0007669"/>
    <property type="project" value="InterPro"/>
</dbReference>
<evidence type="ECO:0000256" key="6">
    <source>
        <dbReference type="ARBA" id="ARBA00022485"/>
    </source>
</evidence>
<dbReference type="GO" id="GO:0016020">
    <property type="term" value="C:membrane"/>
    <property type="evidence" value="ECO:0007669"/>
    <property type="project" value="InterPro"/>
</dbReference>
<dbReference type="InterPro" id="IPR003594">
    <property type="entry name" value="HATPase_dom"/>
</dbReference>
<protein>
    <recommendedName>
        <fullName evidence="5">Oxygen sensor histidine kinase NreB</fullName>
        <ecNumber evidence="4">2.7.13.3</ecNumber>
    </recommendedName>
    <alternativeName>
        <fullName evidence="15">Nitrogen regulation protein B</fullName>
    </alternativeName>
</protein>
<evidence type="ECO:0000256" key="14">
    <source>
        <dbReference type="ARBA" id="ARBA00024827"/>
    </source>
</evidence>
<feature type="coiled-coil region" evidence="16">
    <location>
        <begin position="153"/>
        <end position="180"/>
    </location>
</feature>
<dbReference type="GO" id="GO:0005737">
    <property type="term" value="C:cytoplasm"/>
    <property type="evidence" value="ECO:0007669"/>
    <property type="project" value="UniProtKB-SubCell"/>
</dbReference>
<dbReference type="Pfam" id="PF02518">
    <property type="entry name" value="HATPase_c"/>
    <property type="match status" value="1"/>
</dbReference>
<dbReference type="GO" id="GO:0046872">
    <property type="term" value="F:metal ion binding"/>
    <property type="evidence" value="ECO:0007669"/>
    <property type="project" value="UniProtKB-KW"/>
</dbReference>